<keyword evidence="2" id="KW-1185">Reference proteome</keyword>
<organism evidence="1 2">
    <name type="scientific">Micromonospora craniellae</name>
    <dbReference type="NCBI Taxonomy" id="2294034"/>
    <lineage>
        <taxon>Bacteria</taxon>
        <taxon>Bacillati</taxon>
        <taxon>Actinomycetota</taxon>
        <taxon>Actinomycetes</taxon>
        <taxon>Micromonosporales</taxon>
        <taxon>Micromonosporaceae</taxon>
        <taxon>Micromonospora</taxon>
    </lineage>
</organism>
<reference evidence="1 2" key="1">
    <citation type="submission" date="2018-08" db="EMBL/GenBank/DDBJ databases">
        <title>Verrucosispora craniellae sp. nov., isolated from a marine sponge in the South China Sea.</title>
        <authorList>
            <person name="Li L."/>
            <person name="Lin H.W."/>
        </authorList>
    </citation>
    <scope>NUCLEOTIDE SEQUENCE [LARGE SCALE GENOMIC DNA]</scope>
    <source>
        <strain evidence="1 2">LHW63014</strain>
    </source>
</reference>
<dbReference type="AlphaFoldDB" id="A0A372FTU3"/>
<comment type="caution">
    <text evidence="1">The sequence shown here is derived from an EMBL/GenBank/DDBJ whole genome shotgun (WGS) entry which is preliminary data.</text>
</comment>
<accession>A0A372FTU3</accession>
<proteinExistence type="predicted"/>
<sequence length="89" mass="9925">MVYRAPNAQQLVEMLTDAIRRHDGNPALLDRVLVDVSGVRVPIDFVDLFDVTDECQQTGCHCGYGQEDRPEDAPRKGVHFEFLIGGDVP</sequence>
<dbReference type="RefSeq" id="WP_117230224.1">
    <property type="nucleotide sequence ID" value="NZ_CP061725.1"/>
</dbReference>
<gene>
    <name evidence="1" type="ORF">D0Q02_23735</name>
</gene>
<name>A0A372FTU3_9ACTN</name>
<protein>
    <submittedName>
        <fullName evidence="1">Uncharacterized protein</fullName>
    </submittedName>
</protein>
<dbReference type="EMBL" id="QVFU01000035">
    <property type="protein sequence ID" value="RFS44171.1"/>
    <property type="molecule type" value="Genomic_DNA"/>
</dbReference>
<evidence type="ECO:0000313" key="1">
    <source>
        <dbReference type="EMBL" id="RFS44171.1"/>
    </source>
</evidence>
<dbReference type="Proteomes" id="UP000262621">
    <property type="component" value="Unassembled WGS sequence"/>
</dbReference>
<evidence type="ECO:0000313" key="2">
    <source>
        <dbReference type="Proteomes" id="UP000262621"/>
    </source>
</evidence>